<feature type="compositionally biased region" description="Acidic residues" evidence="1">
    <location>
        <begin position="254"/>
        <end position="269"/>
    </location>
</feature>
<proteinExistence type="predicted"/>
<feature type="compositionally biased region" description="Acidic residues" evidence="1">
    <location>
        <begin position="231"/>
        <end position="246"/>
    </location>
</feature>
<sequence>MATAEEAPPLVVDAGESQAPGPAAAPTLVCKAKKCKKIEDLEPCWNEACQNHMHATCNKMLLDFNNIPPEQRPAEEDHIFFCGKRCYNKWWKQEQSKSDGTKKQKYVTWEEDGSQQILLNWITTVDNYSKYCGSTENNGTSKAQYHRIISELIVKQTNGQSQKTARDVANKIQKLEAQFRKASDWLNCTGAGLETGPGNISVYVKEKLCPFYYELECVMGDRPNAQPLATNEDDDINNVDDDDDDGSTSVAIDNIDEDDEDVDDDEIESEQPPAAAGAGPKTPTAKDSGKKKRLSSSGNKKPSKTRRGADDGILASLLDEDSDDDEKENSFKSLRKREVEAKEKEATALQLKTQKEVQLLDMQLQQQQQKHLIDLLKSRKELEDVGYTEAELDEMLGPLPANSI</sequence>
<gene>
    <name evidence="2" type="ORF">SEMRO_4009_G352490.1</name>
</gene>
<dbReference type="OrthoDB" id="168171at2759"/>
<dbReference type="EMBL" id="CAICTM010004007">
    <property type="protein sequence ID" value="CAB9531800.1"/>
    <property type="molecule type" value="Genomic_DNA"/>
</dbReference>
<accession>A0A9N8F669</accession>
<dbReference type="AlphaFoldDB" id="A0A9N8F669"/>
<dbReference type="PANTHER" id="PTHR33324:SF2">
    <property type="entry name" value="MYB_SANT-LIKE DNA-BINDING DOMAIN-CONTAINING PROTEIN"/>
    <property type="match status" value="1"/>
</dbReference>
<protein>
    <submittedName>
        <fullName evidence="2">Uncharacterized protein</fullName>
    </submittedName>
</protein>
<feature type="region of interest" description="Disordered" evidence="1">
    <location>
        <begin position="1"/>
        <end position="24"/>
    </location>
</feature>
<feature type="compositionally biased region" description="Acidic residues" evidence="1">
    <location>
        <begin position="318"/>
        <end position="327"/>
    </location>
</feature>
<evidence type="ECO:0000313" key="2">
    <source>
        <dbReference type="EMBL" id="CAB9531800.1"/>
    </source>
</evidence>
<evidence type="ECO:0000313" key="3">
    <source>
        <dbReference type="Proteomes" id="UP001153069"/>
    </source>
</evidence>
<feature type="region of interest" description="Disordered" evidence="1">
    <location>
        <begin position="224"/>
        <end position="346"/>
    </location>
</feature>
<dbReference type="PANTHER" id="PTHR33324">
    <property type="entry name" value="EXPRESSED PROTEIN"/>
    <property type="match status" value="1"/>
</dbReference>
<organism evidence="2 3">
    <name type="scientific">Seminavis robusta</name>
    <dbReference type="NCBI Taxonomy" id="568900"/>
    <lineage>
        <taxon>Eukaryota</taxon>
        <taxon>Sar</taxon>
        <taxon>Stramenopiles</taxon>
        <taxon>Ochrophyta</taxon>
        <taxon>Bacillariophyta</taxon>
        <taxon>Bacillariophyceae</taxon>
        <taxon>Bacillariophycidae</taxon>
        <taxon>Naviculales</taxon>
        <taxon>Naviculaceae</taxon>
        <taxon>Seminavis</taxon>
    </lineage>
</organism>
<keyword evidence="3" id="KW-1185">Reference proteome</keyword>
<evidence type="ECO:0000256" key="1">
    <source>
        <dbReference type="SAM" id="MobiDB-lite"/>
    </source>
</evidence>
<feature type="compositionally biased region" description="Low complexity" evidence="1">
    <location>
        <begin position="270"/>
        <end position="286"/>
    </location>
</feature>
<reference evidence="2" key="1">
    <citation type="submission" date="2020-06" db="EMBL/GenBank/DDBJ databases">
        <authorList>
            <consortium name="Plant Systems Biology data submission"/>
        </authorList>
    </citation>
    <scope>NUCLEOTIDE SEQUENCE</scope>
    <source>
        <strain evidence="2">D6</strain>
    </source>
</reference>
<feature type="compositionally biased region" description="Basic and acidic residues" evidence="1">
    <location>
        <begin position="336"/>
        <end position="346"/>
    </location>
</feature>
<name>A0A9N8F669_9STRA</name>
<dbReference type="Proteomes" id="UP001153069">
    <property type="component" value="Unassembled WGS sequence"/>
</dbReference>
<comment type="caution">
    <text evidence="2">The sequence shown here is derived from an EMBL/GenBank/DDBJ whole genome shotgun (WGS) entry which is preliminary data.</text>
</comment>